<dbReference type="Proteomes" id="UP000035100">
    <property type="component" value="Unassembled WGS sequence"/>
</dbReference>
<feature type="transmembrane region" description="Helical" evidence="1">
    <location>
        <begin position="83"/>
        <end position="105"/>
    </location>
</feature>
<keyword evidence="1" id="KW-0472">Membrane</keyword>
<name>A0A0D0QBQ2_9RHOB</name>
<keyword evidence="1" id="KW-1133">Transmembrane helix</keyword>
<organism evidence="2 3">
    <name type="scientific">Wenxinia marina DSM 24838</name>
    <dbReference type="NCBI Taxonomy" id="1123501"/>
    <lineage>
        <taxon>Bacteria</taxon>
        <taxon>Pseudomonadati</taxon>
        <taxon>Pseudomonadota</taxon>
        <taxon>Alphaproteobacteria</taxon>
        <taxon>Rhodobacterales</taxon>
        <taxon>Roseobacteraceae</taxon>
        <taxon>Wenxinia</taxon>
    </lineage>
</organism>
<dbReference type="STRING" id="1123501.Wenmar_03035"/>
<dbReference type="OrthoDB" id="7652057at2"/>
<accession>A0A0D0QBQ2</accession>
<evidence type="ECO:0000256" key="1">
    <source>
        <dbReference type="SAM" id="Phobius"/>
    </source>
</evidence>
<protein>
    <submittedName>
        <fullName evidence="2">Uncharacterized protein</fullName>
    </submittedName>
</protein>
<comment type="caution">
    <text evidence="2">The sequence shown here is derived from an EMBL/GenBank/DDBJ whole genome shotgun (WGS) entry which is preliminary data.</text>
</comment>
<feature type="transmembrane region" description="Helical" evidence="1">
    <location>
        <begin position="6"/>
        <end position="27"/>
    </location>
</feature>
<reference evidence="2 3" key="1">
    <citation type="submission" date="2013-01" db="EMBL/GenBank/DDBJ databases">
        <authorList>
            <person name="Fiebig A."/>
            <person name="Goeker M."/>
            <person name="Klenk H.-P.P."/>
        </authorList>
    </citation>
    <scope>NUCLEOTIDE SEQUENCE [LARGE SCALE GENOMIC DNA]</scope>
    <source>
        <strain evidence="2 3">DSM 24838</strain>
    </source>
</reference>
<dbReference type="EMBL" id="AONG01000014">
    <property type="protein sequence ID" value="KIQ68388.1"/>
    <property type="molecule type" value="Genomic_DNA"/>
</dbReference>
<proteinExistence type="predicted"/>
<evidence type="ECO:0000313" key="3">
    <source>
        <dbReference type="Proteomes" id="UP000035100"/>
    </source>
</evidence>
<keyword evidence="3" id="KW-1185">Reference proteome</keyword>
<gene>
    <name evidence="2" type="ORF">Wenmar_03035</name>
</gene>
<sequence>MADAFASGLIWPAVALAFTGWLVPKLLSLVWPEGVRPLFILAFVATLIMLALGMVYFIALYVWQGVPFAMLFEEGTAAGVFHFLRLGLISALIWAPIMLLSIAGIPRTWTKETW</sequence>
<dbReference type="AlphaFoldDB" id="A0A0D0QBQ2"/>
<evidence type="ECO:0000313" key="2">
    <source>
        <dbReference type="EMBL" id="KIQ68388.1"/>
    </source>
</evidence>
<dbReference type="eggNOG" id="ENOG50330KW">
    <property type="taxonomic scope" value="Bacteria"/>
</dbReference>
<keyword evidence="1" id="KW-0812">Transmembrane</keyword>
<feature type="transmembrane region" description="Helical" evidence="1">
    <location>
        <begin position="39"/>
        <end position="63"/>
    </location>
</feature>
<dbReference type="RefSeq" id="WP_018301826.1">
    <property type="nucleotide sequence ID" value="NZ_KB902279.1"/>
</dbReference>